<protein>
    <recommendedName>
        <fullName evidence="4">Apolipoprotein F</fullName>
    </recommendedName>
</protein>
<evidence type="ECO:0000313" key="2">
    <source>
        <dbReference type="Ensembl" id="ENSVURP00010030939.1"/>
    </source>
</evidence>
<dbReference type="STRING" id="29139.ENSVURP00010030939"/>
<keyword evidence="1" id="KW-0732">Signal</keyword>
<dbReference type="AlphaFoldDB" id="A0A4X2LZE1"/>
<dbReference type="Proteomes" id="UP000314987">
    <property type="component" value="Unassembled WGS sequence"/>
</dbReference>
<dbReference type="GO" id="GO:0005615">
    <property type="term" value="C:extracellular space"/>
    <property type="evidence" value="ECO:0007669"/>
    <property type="project" value="TreeGrafter"/>
</dbReference>
<accession>A0A4X2LZE1</accession>
<evidence type="ECO:0008006" key="4">
    <source>
        <dbReference type="Google" id="ProtNLM"/>
    </source>
</evidence>
<reference evidence="2" key="3">
    <citation type="submission" date="2025-09" db="UniProtKB">
        <authorList>
            <consortium name="Ensembl"/>
        </authorList>
    </citation>
    <scope>IDENTIFICATION</scope>
</reference>
<dbReference type="GO" id="GO:0008203">
    <property type="term" value="P:cholesterol metabolic process"/>
    <property type="evidence" value="ECO:0007669"/>
    <property type="project" value="TreeGrafter"/>
</dbReference>
<proteinExistence type="predicted"/>
<dbReference type="OMA" id="FTHMAPL"/>
<dbReference type="Pfam" id="PF15148">
    <property type="entry name" value="Apolipo_F"/>
    <property type="match status" value="1"/>
</dbReference>
<evidence type="ECO:0000313" key="3">
    <source>
        <dbReference type="Proteomes" id="UP000314987"/>
    </source>
</evidence>
<name>A0A4X2LZE1_VOMUR</name>
<dbReference type="GeneTree" id="ENSGT00500000045104"/>
<reference evidence="3" key="1">
    <citation type="submission" date="2018-12" db="EMBL/GenBank/DDBJ databases">
        <authorList>
            <person name="Yazar S."/>
        </authorList>
    </citation>
    <scope>NUCLEOTIDE SEQUENCE [LARGE SCALE GENOMIC DNA]</scope>
</reference>
<dbReference type="PANTHER" id="PTHR15011">
    <property type="entry name" value="APOLIPOPROTEIN F"/>
    <property type="match status" value="1"/>
</dbReference>
<reference evidence="2" key="2">
    <citation type="submission" date="2025-08" db="UniProtKB">
        <authorList>
            <consortium name="Ensembl"/>
        </authorList>
    </citation>
    <scope>IDENTIFICATION</scope>
</reference>
<keyword evidence="3" id="KW-1185">Reference proteome</keyword>
<dbReference type="PANTHER" id="PTHR15011:SF3">
    <property type="entry name" value="APOLIPOPROTEIN F"/>
    <property type="match status" value="1"/>
</dbReference>
<sequence length="282" mass="30973">MPVMVLLFDFLLLYTVAALPAGSQPPLPPSSLESQPPILSPVSCWKLMPESLPNFNRLDPLPRYLISLSLYISLEQAGCPTDARALRQQLYRLGGVEATETLIQQLHGLQEGSRERKSDWVLFSILQLLGSAERLGRAPRSLSLADCVYEKEQRVYNVMRFLPQVGSFYNLGTAFYYAAQNCTAQAWDRGQEAAVDLGYDFLLGLMGTTGGPAGLIASLALKPVVKSGIQRLIEYYSNKEGSGSPPPESELWTPMACKITSISLCARLNKCCLIVLCIYACA</sequence>
<evidence type="ECO:0000256" key="1">
    <source>
        <dbReference type="SAM" id="SignalP"/>
    </source>
</evidence>
<dbReference type="Ensembl" id="ENSVURT00010035227.1">
    <property type="protein sequence ID" value="ENSVURP00010030939.1"/>
    <property type="gene ID" value="ENSVURG00010023661.1"/>
</dbReference>
<organism evidence="2 3">
    <name type="scientific">Vombatus ursinus</name>
    <name type="common">Common wombat</name>
    <dbReference type="NCBI Taxonomy" id="29139"/>
    <lineage>
        <taxon>Eukaryota</taxon>
        <taxon>Metazoa</taxon>
        <taxon>Chordata</taxon>
        <taxon>Craniata</taxon>
        <taxon>Vertebrata</taxon>
        <taxon>Euteleostomi</taxon>
        <taxon>Mammalia</taxon>
        <taxon>Metatheria</taxon>
        <taxon>Diprotodontia</taxon>
        <taxon>Vombatidae</taxon>
        <taxon>Vombatus</taxon>
    </lineage>
</organism>
<dbReference type="InterPro" id="IPR026114">
    <property type="entry name" value="APOF"/>
</dbReference>
<feature type="chain" id="PRO_5021462597" description="Apolipoprotein F" evidence="1">
    <location>
        <begin position="19"/>
        <end position="282"/>
    </location>
</feature>
<feature type="signal peptide" evidence="1">
    <location>
        <begin position="1"/>
        <end position="18"/>
    </location>
</feature>